<proteinExistence type="predicted"/>
<evidence type="ECO:0000313" key="2">
    <source>
        <dbReference type="Proteomes" id="UP000297280"/>
    </source>
</evidence>
<protein>
    <submittedName>
        <fullName evidence="1">Uncharacterized protein</fullName>
    </submittedName>
</protein>
<keyword evidence="2" id="KW-1185">Reference proteome</keyword>
<dbReference type="AlphaFoldDB" id="A0A4Z1KGQ7"/>
<organism evidence="1 2">
    <name type="scientific">Botrytis porri</name>
    <dbReference type="NCBI Taxonomy" id="87229"/>
    <lineage>
        <taxon>Eukaryota</taxon>
        <taxon>Fungi</taxon>
        <taxon>Dikarya</taxon>
        <taxon>Ascomycota</taxon>
        <taxon>Pezizomycotina</taxon>
        <taxon>Leotiomycetes</taxon>
        <taxon>Helotiales</taxon>
        <taxon>Sclerotiniaceae</taxon>
        <taxon>Botrytis</taxon>
    </lineage>
</organism>
<dbReference type="Proteomes" id="UP000297280">
    <property type="component" value="Unassembled WGS sequence"/>
</dbReference>
<accession>A0A4Z1KGQ7</accession>
<reference evidence="1 2" key="1">
    <citation type="submission" date="2017-12" db="EMBL/GenBank/DDBJ databases">
        <title>Comparative genomics of Botrytis spp.</title>
        <authorList>
            <person name="Valero-Jimenez C.A."/>
            <person name="Tapia P."/>
            <person name="Veloso J."/>
            <person name="Silva-Moreno E."/>
            <person name="Staats M."/>
            <person name="Valdes J.H."/>
            <person name="Van Kan J.A.L."/>
        </authorList>
    </citation>
    <scope>NUCLEOTIDE SEQUENCE [LARGE SCALE GENOMIC DNA]</scope>
    <source>
        <strain evidence="1 2">MUCL3349</strain>
    </source>
</reference>
<evidence type="ECO:0000313" key="1">
    <source>
        <dbReference type="EMBL" id="TGO84546.1"/>
    </source>
</evidence>
<comment type="caution">
    <text evidence="1">The sequence shown here is derived from an EMBL/GenBank/DDBJ whole genome shotgun (WGS) entry which is preliminary data.</text>
</comment>
<dbReference type="STRING" id="87229.A0A4Z1KGQ7"/>
<dbReference type="EMBL" id="PQXO01000491">
    <property type="protein sequence ID" value="TGO84546.1"/>
    <property type="molecule type" value="Genomic_DNA"/>
</dbReference>
<name>A0A4Z1KGQ7_9HELO</name>
<gene>
    <name evidence="1" type="ORF">BPOR_0492g00010</name>
</gene>
<sequence length="178" mass="20228">MTTPSVTSSEETEQSIRSLDPVPTALLELVSSDGYYDLITYELGTEFTSVHTARVRVRSNQFVNLADIKPTFFNKWPGFPRGAEGIVIIDRMKDGLYSRPEASEHRKDLAAIARRIPYLKDRYTNTDINDHPEIWLLADYILWLTNKVILGGTNSKKSIDLYMIAFNAAPKLKGRYVL</sequence>